<dbReference type="EMBL" id="MCGR01000019">
    <property type="protein sequence ID" value="ORY83539.1"/>
    <property type="molecule type" value="Genomic_DNA"/>
</dbReference>
<evidence type="ECO:0000313" key="2">
    <source>
        <dbReference type="EMBL" id="ORY83539.1"/>
    </source>
</evidence>
<feature type="domain" description="RFX1-4/6/8-like BCD" evidence="1">
    <location>
        <begin position="24"/>
        <end position="282"/>
    </location>
</feature>
<reference evidence="2 3" key="1">
    <citation type="submission" date="2016-07" db="EMBL/GenBank/DDBJ databases">
        <title>Pervasive Adenine N6-methylation of Active Genes in Fungi.</title>
        <authorList>
            <consortium name="DOE Joint Genome Institute"/>
            <person name="Mondo S.J."/>
            <person name="Dannebaum R.O."/>
            <person name="Kuo R.C."/>
            <person name="Labutti K."/>
            <person name="Haridas S."/>
            <person name="Kuo A."/>
            <person name="Salamov A."/>
            <person name="Ahrendt S.R."/>
            <person name="Lipzen A."/>
            <person name="Sullivan W."/>
            <person name="Andreopoulos W.B."/>
            <person name="Clum A."/>
            <person name="Lindquist E."/>
            <person name="Daum C."/>
            <person name="Ramamoorthy G.K."/>
            <person name="Gryganskyi A."/>
            <person name="Culley D."/>
            <person name="Magnuson J.K."/>
            <person name="James T.Y."/>
            <person name="O'Malley M.A."/>
            <person name="Stajich J.E."/>
            <person name="Spatafora J.W."/>
            <person name="Visel A."/>
            <person name="Grigoriev I.V."/>
        </authorList>
    </citation>
    <scope>NUCLEOTIDE SEQUENCE [LARGE SCALE GENOMIC DNA]</scope>
    <source>
        <strain evidence="2 3">62-1032</strain>
    </source>
</reference>
<proteinExistence type="predicted"/>
<dbReference type="Proteomes" id="UP000193467">
    <property type="component" value="Unassembled WGS sequence"/>
</dbReference>
<accession>A0A1Y2FHW8</accession>
<dbReference type="PANTHER" id="PTHR12619:SF5">
    <property type="entry name" value="TRANSCRIPTION FACTOR RFX4"/>
    <property type="match status" value="1"/>
</dbReference>
<dbReference type="PANTHER" id="PTHR12619">
    <property type="entry name" value="RFX TRANSCRIPTION FACTOR FAMILY"/>
    <property type="match status" value="1"/>
</dbReference>
<dbReference type="GO" id="GO:0000981">
    <property type="term" value="F:DNA-binding transcription factor activity, RNA polymerase II-specific"/>
    <property type="evidence" value="ECO:0007669"/>
    <property type="project" value="TreeGrafter"/>
</dbReference>
<dbReference type="InParanoid" id="A0A1Y2FHW8"/>
<dbReference type="OrthoDB" id="10056949at2759"/>
<dbReference type="InterPro" id="IPR057321">
    <property type="entry name" value="RFX1-4/6/8-like_BCD"/>
</dbReference>
<evidence type="ECO:0000313" key="3">
    <source>
        <dbReference type="Proteomes" id="UP000193467"/>
    </source>
</evidence>
<comment type="caution">
    <text evidence="2">The sequence shown here is derived from an EMBL/GenBank/DDBJ whole genome shotgun (WGS) entry which is preliminary data.</text>
</comment>
<dbReference type="STRING" id="106004.A0A1Y2FHW8"/>
<sequence length="290" mass="32297">MQGFPIIEEVLGSGSGEGGPVRDLWTSFARHCDGLLESMKASRFDQFELAIRTWWATLTAEQVALVQHPLVSQLIYRGELALYENCLDFLHGQITVGLMAEQLGSLRTLAEGMESTQRFALAPFDGSLFAAPKVELAARFAHLLKRHLGLVQLGQALVVLLTNAETLQAMKDAWDLIDLKAIKNQCEMTLDCDCEALAETLDGERGLGFLLKSEQELKLQVIINWVDTTFHHLGSSSSKELFLKWSFASKEIIRDLTLRSDPSFGSFHIACSFIDELLSFKVSCKRLLSC</sequence>
<dbReference type="GO" id="GO:0000978">
    <property type="term" value="F:RNA polymerase II cis-regulatory region sequence-specific DNA binding"/>
    <property type="evidence" value="ECO:0007669"/>
    <property type="project" value="TreeGrafter"/>
</dbReference>
<gene>
    <name evidence="2" type="ORF">BCR35DRAFT_265160</name>
</gene>
<keyword evidence="3" id="KW-1185">Reference proteome</keyword>
<dbReference type="AlphaFoldDB" id="A0A1Y2FHW8"/>
<evidence type="ECO:0000259" key="1">
    <source>
        <dbReference type="Pfam" id="PF25340"/>
    </source>
</evidence>
<dbReference type="Pfam" id="PF25340">
    <property type="entry name" value="BCD_RFX"/>
    <property type="match status" value="1"/>
</dbReference>
<dbReference type="InterPro" id="IPR039779">
    <property type="entry name" value="RFX-like"/>
</dbReference>
<organism evidence="2 3">
    <name type="scientific">Leucosporidium creatinivorum</name>
    <dbReference type="NCBI Taxonomy" id="106004"/>
    <lineage>
        <taxon>Eukaryota</taxon>
        <taxon>Fungi</taxon>
        <taxon>Dikarya</taxon>
        <taxon>Basidiomycota</taxon>
        <taxon>Pucciniomycotina</taxon>
        <taxon>Microbotryomycetes</taxon>
        <taxon>Leucosporidiales</taxon>
        <taxon>Leucosporidium</taxon>
    </lineage>
</organism>
<name>A0A1Y2FHW8_9BASI</name>
<protein>
    <recommendedName>
        <fullName evidence="1">RFX1-4/6/8-like BCD domain-containing protein</fullName>
    </recommendedName>
</protein>